<keyword evidence="2" id="KW-1185">Reference proteome</keyword>
<dbReference type="EMBL" id="CM042883">
    <property type="protein sequence ID" value="KAI4373990.1"/>
    <property type="molecule type" value="Genomic_DNA"/>
</dbReference>
<evidence type="ECO:0000313" key="2">
    <source>
        <dbReference type="Proteomes" id="UP001057402"/>
    </source>
</evidence>
<organism evidence="1 2">
    <name type="scientific">Melastoma candidum</name>
    <dbReference type="NCBI Taxonomy" id="119954"/>
    <lineage>
        <taxon>Eukaryota</taxon>
        <taxon>Viridiplantae</taxon>
        <taxon>Streptophyta</taxon>
        <taxon>Embryophyta</taxon>
        <taxon>Tracheophyta</taxon>
        <taxon>Spermatophyta</taxon>
        <taxon>Magnoliopsida</taxon>
        <taxon>eudicotyledons</taxon>
        <taxon>Gunneridae</taxon>
        <taxon>Pentapetalae</taxon>
        <taxon>rosids</taxon>
        <taxon>malvids</taxon>
        <taxon>Myrtales</taxon>
        <taxon>Melastomataceae</taxon>
        <taxon>Melastomatoideae</taxon>
        <taxon>Melastomateae</taxon>
        <taxon>Melastoma</taxon>
    </lineage>
</organism>
<dbReference type="Proteomes" id="UP001057402">
    <property type="component" value="Chromosome 4"/>
</dbReference>
<gene>
    <name evidence="1" type="ORF">MLD38_012041</name>
</gene>
<evidence type="ECO:0000313" key="1">
    <source>
        <dbReference type="EMBL" id="KAI4373990.1"/>
    </source>
</evidence>
<sequence>MDLEESYDVERTVDFIRGRGFWKVALQFPDELLKDAVGVVRSLRRRLSSSGCAHGRGGGDDVKLFIMADTTYGSCCIDEVAAQHVCADCVVHYGHTCLSPPATLPAYFVLGKAPLNKANCANSLLSCAASSEKPVLVLYGLEYAYAMTDVERATSGSMAKFSHFLCSSLDPLETVDVAGGTTGDGDIRTKMGNRYIIGGLVWTLPEGQKMEDYLLYWIGSSNAAFQNVVLTFNGCDIVRYDATEDCVVSDFSQQRRILKRRYFLVEKAKDANIVGILVGTLGVAGYLHMINQMKELVRRAGKKVYTLAMGRPNAAKLANFPECDVFIYVSCAQTALLDSKEFLAPVITPFEAMLAFTRGSEWTGEYVMEFRDLINSLPDEVKHHPESEEARFSFLKGGYVEDRHPSGDADDENDRALALASTTQKALQLHDTVPNSLAKSTTAKSSAEYFAARSYRGLDVNSHSSSPEAFTVGRSGRAAGYDDEKH</sequence>
<protein>
    <submittedName>
        <fullName evidence="1">Uncharacterized protein</fullName>
    </submittedName>
</protein>
<comment type="caution">
    <text evidence="1">The sequence shown here is derived from an EMBL/GenBank/DDBJ whole genome shotgun (WGS) entry which is preliminary data.</text>
</comment>
<accession>A0ACB9R535</accession>
<reference evidence="2" key="1">
    <citation type="journal article" date="2023" name="Front. Plant Sci.">
        <title>Chromosomal-level genome assembly of Melastoma candidum provides insights into trichome evolution.</title>
        <authorList>
            <person name="Zhong Y."/>
            <person name="Wu W."/>
            <person name="Sun C."/>
            <person name="Zou P."/>
            <person name="Liu Y."/>
            <person name="Dai S."/>
            <person name="Zhou R."/>
        </authorList>
    </citation>
    <scope>NUCLEOTIDE SEQUENCE [LARGE SCALE GENOMIC DNA]</scope>
</reference>
<proteinExistence type="predicted"/>
<name>A0ACB9R535_9MYRT</name>